<feature type="DNA-binding region" description="H-T-H motif" evidence="2">
    <location>
        <begin position="44"/>
        <end position="63"/>
    </location>
</feature>
<evidence type="ECO:0000313" key="5">
    <source>
        <dbReference type="Proteomes" id="UP001597532"/>
    </source>
</evidence>
<evidence type="ECO:0000313" key="4">
    <source>
        <dbReference type="EMBL" id="MFD2788615.1"/>
    </source>
</evidence>
<name>A0ABW5VEE2_9FLAO</name>
<sequence length="224" mass="25977">MSVEIKISLNEGIYLKDPQDSPLGRNIIKHSILLIEDVGFEGFNFKKLAQEIGSTEASIYRYFENKHSLLIYLVSWYWEWVAYLIKINTINIDNPKKKLEIIIHTFVSASVDDPSTEYVDENKLHSVIIAEGTKAYRTKEVDEENGKGIFKHYKQLITMVAAVILEIKPTFEYPYALASNLFEMSNNHIYFAKHLPKLTDIELEKNIYSEVEKMLNYFAAKLLD</sequence>
<dbReference type="PROSITE" id="PS50977">
    <property type="entry name" value="HTH_TETR_2"/>
    <property type="match status" value="1"/>
</dbReference>
<dbReference type="InterPro" id="IPR009057">
    <property type="entry name" value="Homeodomain-like_sf"/>
</dbReference>
<dbReference type="RefSeq" id="WP_251806977.1">
    <property type="nucleotide sequence ID" value="NZ_CP166679.1"/>
</dbReference>
<dbReference type="InterPro" id="IPR001647">
    <property type="entry name" value="HTH_TetR"/>
</dbReference>
<keyword evidence="5" id="KW-1185">Reference proteome</keyword>
<protein>
    <submittedName>
        <fullName evidence="4">TetR/AcrR family transcriptional regulator</fullName>
    </submittedName>
</protein>
<proteinExistence type="predicted"/>
<evidence type="ECO:0000259" key="3">
    <source>
        <dbReference type="PROSITE" id="PS50977"/>
    </source>
</evidence>
<dbReference type="Pfam" id="PF00440">
    <property type="entry name" value="TetR_N"/>
    <property type="match status" value="1"/>
</dbReference>
<organism evidence="4 5">
    <name type="scientific">Arenibacter antarcticus</name>
    <dbReference type="NCBI Taxonomy" id="2040469"/>
    <lineage>
        <taxon>Bacteria</taxon>
        <taxon>Pseudomonadati</taxon>
        <taxon>Bacteroidota</taxon>
        <taxon>Flavobacteriia</taxon>
        <taxon>Flavobacteriales</taxon>
        <taxon>Flavobacteriaceae</taxon>
        <taxon>Arenibacter</taxon>
    </lineage>
</organism>
<dbReference type="Gene3D" id="1.10.357.10">
    <property type="entry name" value="Tetracycline Repressor, domain 2"/>
    <property type="match status" value="1"/>
</dbReference>
<comment type="caution">
    <text evidence="4">The sequence shown here is derived from an EMBL/GenBank/DDBJ whole genome shotgun (WGS) entry which is preliminary data.</text>
</comment>
<keyword evidence="1 2" id="KW-0238">DNA-binding</keyword>
<evidence type="ECO:0000256" key="2">
    <source>
        <dbReference type="PROSITE-ProRule" id="PRU00335"/>
    </source>
</evidence>
<dbReference type="SUPFAM" id="SSF46689">
    <property type="entry name" value="Homeodomain-like"/>
    <property type="match status" value="1"/>
</dbReference>
<gene>
    <name evidence="4" type="ORF">ACFS1K_02455</name>
</gene>
<dbReference type="PRINTS" id="PR00455">
    <property type="entry name" value="HTHTETR"/>
</dbReference>
<reference evidence="5" key="1">
    <citation type="journal article" date="2019" name="Int. J. Syst. Evol. Microbiol.">
        <title>The Global Catalogue of Microorganisms (GCM) 10K type strain sequencing project: providing services to taxonomists for standard genome sequencing and annotation.</title>
        <authorList>
            <consortium name="The Broad Institute Genomics Platform"/>
            <consortium name="The Broad Institute Genome Sequencing Center for Infectious Disease"/>
            <person name="Wu L."/>
            <person name="Ma J."/>
        </authorList>
    </citation>
    <scope>NUCLEOTIDE SEQUENCE [LARGE SCALE GENOMIC DNA]</scope>
    <source>
        <strain evidence="5">KCTC 52924</strain>
    </source>
</reference>
<accession>A0ABW5VEE2</accession>
<evidence type="ECO:0000256" key="1">
    <source>
        <dbReference type="ARBA" id="ARBA00023125"/>
    </source>
</evidence>
<dbReference type="Proteomes" id="UP001597532">
    <property type="component" value="Unassembled WGS sequence"/>
</dbReference>
<dbReference type="EMBL" id="JBHUOK010000004">
    <property type="protein sequence ID" value="MFD2788615.1"/>
    <property type="molecule type" value="Genomic_DNA"/>
</dbReference>
<feature type="domain" description="HTH tetR-type" evidence="3">
    <location>
        <begin position="21"/>
        <end position="81"/>
    </location>
</feature>